<evidence type="ECO:0000256" key="8">
    <source>
        <dbReference type="ARBA" id="ARBA00023012"/>
    </source>
</evidence>
<evidence type="ECO:0000313" key="11">
    <source>
        <dbReference type="EMBL" id="RLK58830.1"/>
    </source>
</evidence>
<dbReference type="Pfam" id="PF02518">
    <property type="entry name" value="HATPase_c"/>
    <property type="match status" value="1"/>
</dbReference>
<dbReference type="PANTHER" id="PTHR24421:SF10">
    <property type="entry name" value="NITRATE_NITRITE SENSOR PROTEIN NARQ"/>
    <property type="match status" value="1"/>
</dbReference>
<feature type="transmembrane region" description="Helical" evidence="9">
    <location>
        <begin position="64"/>
        <end position="81"/>
    </location>
</feature>
<comment type="caution">
    <text evidence="11">The sequence shown here is derived from an EMBL/GenBank/DDBJ whole genome shotgun (WGS) entry which is preliminary data.</text>
</comment>
<evidence type="ECO:0000256" key="2">
    <source>
        <dbReference type="ARBA" id="ARBA00012438"/>
    </source>
</evidence>
<evidence type="ECO:0000256" key="9">
    <source>
        <dbReference type="SAM" id="Phobius"/>
    </source>
</evidence>
<name>A0A421B3G7_9PSEU</name>
<dbReference type="GO" id="GO:0016020">
    <property type="term" value="C:membrane"/>
    <property type="evidence" value="ECO:0007669"/>
    <property type="project" value="InterPro"/>
</dbReference>
<accession>A0A421B3G7</accession>
<dbReference type="Gene3D" id="3.30.565.10">
    <property type="entry name" value="Histidine kinase-like ATPase, C-terminal domain"/>
    <property type="match status" value="1"/>
</dbReference>
<evidence type="ECO:0000256" key="4">
    <source>
        <dbReference type="ARBA" id="ARBA00022679"/>
    </source>
</evidence>
<keyword evidence="4" id="KW-0808">Transferase</keyword>
<dbReference type="Gene3D" id="1.20.5.1930">
    <property type="match status" value="1"/>
</dbReference>
<dbReference type="SMART" id="SM00387">
    <property type="entry name" value="HATPase_c"/>
    <property type="match status" value="1"/>
</dbReference>
<evidence type="ECO:0000256" key="3">
    <source>
        <dbReference type="ARBA" id="ARBA00022553"/>
    </source>
</evidence>
<keyword evidence="6 11" id="KW-0418">Kinase</keyword>
<comment type="catalytic activity">
    <reaction evidence="1">
        <text>ATP + protein L-histidine = ADP + protein N-phospho-L-histidine.</text>
        <dbReference type="EC" id="2.7.13.3"/>
    </reaction>
</comment>
<dbReference type="InterPro" id="IPR011712">
    <property type="entry name" value="Sig_transdc_His_kin_sub3_dim/P"/>
</dbReference>
<evidence type="ECO:0000256" key="6">
    <source>
        <dbReference type="ARBA" id="ARBA00022777"/>
    </source>
</evidence>
<keyword evidence="8" id="KW-0902">Two-component regulatory system</keyword>
<dbReference type="EC" id="2.7.13.3" evidence="2"/>
<dbReference type="Proteomes" id="UP000282454">
    <property type="component" value="Unassembled WGS sequence"/>
</dbReference>
<keyword evidence="12" id="KW-1185">Reference proteome</keyword>
<dbReference type="CDD" id="cd16917">
    <property type="entry name" value="HATPase_UhpB-NarQ-NarX-like"/>
    <property type="match status" value="1"/>
</dbReference>
<protein>
    <recommendedName>
        <fullName evidence="2">histidine kinase</fullName>
        <ecNumber evidence="2">2.7.13.3</ecNumber>
    </recommendedName>
</protein>
<evidence type="ECO:0000256" key="5">
    <source>
        <dbReference type="ARBA" id="ARBA00022741"/>
    </source>
</evidence>
<sequence length="361" mass="37665">MTERTAPWVTSAVYGIVLAAGLYYAAAGLGVVHPLRTAGFGACLVALFAVERLAARLDRGRRTAVAFLVLRLALFACAAALDGSGLSRALFVLVPFLAYLSLGRVVGLVSGGVCLAVLVAGFAVWVPGWYRDAVYVSDLLMFGMGVVLAVAMADAVLRERAAAARVGELSAATERNRVARDIHDSLGHHLTAISVQLEKAAAFREHDAETADRAVADARRSARLALADVRASVGALRTPVSLTAALAGLVDGTAPEVTLRVDGVERPIGQAAVTTLYRTAQEALTNARRHSAATRVEVTVAFTAREVGLTVRDDGRGFDLPARTDGFGLIGLRERAALVGAEVRVDSAPGAGTTVSLRVSA</sequence>
<keyword evidence="7" id="KW-0067">ATP-binding</keyword>
<proteinExistence type="predicted"/>
<evidence type="ECO:0000256" key="1">
    <source>
        <dbReference type="ARBA" id="ARBA00000085"/>
    </source>
</evidence>
<dbReference type="PROSITE" id="PS50109">
    <property type="entry name" value="HIS_KIN"/>
    <property type="match status" value="1"/>
</dbReference>
<dbReference type="InterPro" id="IPR050482">
    <property type="entry name" value="Sensor_HK_TwoCompSys"/>
</dbReference>
<dbReference type="Pfam" id="PF07730">
    <property type="entry name" value="HisKA_3"/>
    <property type="match status" value="1"/>
</dbReference>
<dbReference type="EMBL" id="RCDD01000002">
    <property type="protein sequence ID" value="RLK58830.1"/>
    <property type="molecule type" value="Genomic_DNA"/>
</dbReference>
<dbReference type="OrthoDB" id="227596at2"/>
<dbReference type="InterPro" id="IPR036890">
    <property type="entry name" value="HATPase_C_sf"/>
</dbReference>
<dbReference type="GO" id="GO:0005524">
    <property type="term" value="F:ATP binding"/>
    <property type="evidence" value="ECO:0007669"/>
    <property type="project" value="UniProtKB-KW"/>
</dbReference>
<keyword evidence="9" id="KW-1133">Transmembrane helix</keyword>
<feature type="transmembrane region" description="Helical" evidence="9">
    <location>
        <begin position="136"/>
        <end position="157"/>
    </location>
</feature>
<dbReference type="SUPFAM" id="SSF55874">
    <property type="entry name" value="ATPase domain of HSP90 chaperone/DNA topoisomerase II/histidine kinase"/>
    <property type="match status" value="1"/>
</dbReference>
<dbReference type="InterPro" id="IPR003594">
    <property type="entry name" value="HATPase_dom"/>
</dbReference>
<feature type="transmembrane region" description="Helical" evidence="9">
    <location>
        <begin position="113"/>
        <end position="130"/>
    </location>
</feature>
<feature type="transmembrane region" description="Helical" evidence="9">
    <location>
        <begin position="12"/>
        <end position="32"/>
    </location>
</feature>
<evidence type="ECO:0000256" key="7">
    <source>
        <dbReference type="ARBA" id="ARBA00022840"/>
    </source>
</evidence>
<keyword evidence="9" id="KW-0472">Membrane</keyword>
<dbReference type="AlphaFoldDB" id="A0A421B3G7"/>
<organism evidence="11 12">
    <name type="scientific">Actinokineospora cianjurensis</name>
    <dbReference type="NCBI Taxonomy" id="585224"/>
    <lineage>
        <taxon>Bacteria</taxon>
        <taxon>Bacillati</taxon>
        <taxon>Actinomycetota</taxon>
        <taxon>Actinomycetes</taxon>
        <taxon>Pseudonocardiales</taxon>
        <taxon>Pseudonocardiaceae</taxon>
        <taxon>Actinokineospora</taxon>
    </lineage>
</organism>
<evidence type="ECO:0000259" key="10">
    <source>
        <dbReference type="PROSITE" id="PS50109"/>
    </source>
</evidence>
<dbReference type="PANTHER" id="PTHR24421">
    <property type="entry name" value="NITRATE/NITRITE SENSOR PROTEIN NARX-RELATED"/>
    <property type="match status" value="1"/>
</dbReference>
<feature type="transmembrane region" description="Helical" evidence="9">
    <location>
        <begin position="38"/>
        <end position="55"/>
    </location>
</feature>
<feature type="domain" description="Histidine kinase" evidence="10">
    <location>
        <begin position="276"/>
        <end position="361"/>
    </location>
</feature>
<keyword evidence="9" id="KW-0812">Transmembrane</keyword>
<keyword evidence="5" id="KW-0547">Nucleotide-binding</keyword>
<keyword evidence="3" id="KW-0597">Phosphoprotein</keyword>
<dbReference type="GO" id="GO:0000155">
    <property type="term" value="F:phosphorelay sensor kinase activity"/>
    <property type="evidence" value="ECO:0007669"/>
    <property type="project" value="InterPro"/>
</dbReference>
<reference evidence="11 12" key="1">
    <citation type="submission" date="2018-10" db="EMBL/GenBank/DDBJ databases">
        <title>Genomic Encyclopedia of Archaeal and Bacterial Type Strains, Phase II (KMG-II): from individual species to whole genera.</title>
        <authorList>
            <person name="Goeker M."/>
        </authorList>
    </citation>
    <scope>NUCLEOTIDE SEQUENCE [LARGE SCALE GENOMIC DNA]</scope>
    <source>
        <strain evidence="11 12">DSM 45657</strain>
    </source>
</reference>
<dbReference type="GO" id="GO:0046983">
    <property type="term" value="F:protein dimerization activity"/>
    <property type="evidence" value="ECO:0007669"/>
    <property type="project" value="InterPro"/>
</dbReference>
<dbReference type="RefSeq" id="WP_121391692.1">
    <property type="nucleotide sequence ID" value="NZ_RCDD01000002.1"/>
</dbReference>
<evidence type="ECO:0000313" key="12">
    <source>
        <dbReference type="Proteomes" id="UP000282454"/>
    </source>
</evidence>
<dbReference type="InterPro" id="IPR005467">
    <property type="entry name" value="His_kinase_dom"/>
</dbReference>
<gene>
    <name evidence="11" type="ORF">CLV68_3308</name>
</gene>